<keyword evidence="1" id="KW-1185">Reference proteome</keyword>
<reference evidence="2" key="1">
    <citation type="submission" date="2016-11" db="UniProtKB">
        <authorList>
            <consortium name="WormBaseParasite"/>
        </authorList>
    </citation>
    <scope>IDENTIFICATION</scope>
</reference>
<protein>
    <submittedName>
        <fullName evidence="2">Endo/exonuclease/phosphatase domain-containing protein</fullName>
    </submittedName>
</protein>
<name>A0A1I7WBX8_HETBA</name>
<sequence length="71" mass="8280">MLKRNNVVSNHRDGTSHLPLLYEYRHCSVECMAISRGAVKSLNLTGWSTDLITPNTESRKWVRYALQRIKY</sequence>
<accession>A0A1I7WBX8</accession>
<evidence type="ECO:0000313" key="1">
    <source>
        <dbReference type="Proteomes" id="UP000095283"/>
    </source>
</evidence>
<dbReference type="AlphaFoldDB" id="A0A1I7WBX8"/>
<proteinExistence type="predicted"/>
<organism evidence="1 2">
    <name type="scientific">Heterorhabditis bacteriophora</name>
    <name type="common">Entomopathogenic nematode worm</name>
    <dbReference type="NCBI Taxonomy" id="37862"/>
    <lineage>
        <taxon>Eukaryota</taxon>
        <taxon>Metazoa</taxon>
        <taxon>Ecdysozoa</taxon>
        <taxon>Nematoda</taxon>
        <taxon>Chromadorea</taxon>
        <taxon>Rhabditida</taxon>
        <taxon>Rhabditina</taxon>
        <taxon>Rhabditomorpha</taxon>
        <taxon>Strongyloidea</taxon>
        <taxon>Heterorhabditidae</taxon>
        <taxon>Heterorhabditis</taxon>
    </lineage>
</organism>
<dbReference type="WBParaSite" id="Hba_02186">
    <property type="protein sequence ID" value="Hba_02186"/>
    <property type="gene ID" value="Hba_02186"/>
</dbReference>
<dbReference type="Proteomes" id="UP000095283">
    <property type="component" value="Unplaced"/>
</dbReference>
<evidence type="ECO:0000313" key="2">
    <source>
        <dbReference type="WBParaSite" id="Hba_02186"/>
    </source>
</evidence>